<evidence type="ECO:0000256" key="9">
    <source>
        <dbReference type="ARBA" id="ARBA00023160"/>
    </source>
</evidence>
<dbReference type="Pfam" id="PF01151">
    <property type="entry name" value="ELO"/>
    <property type="match status" value="1"/>
</dbReference>
<feature type="transmembrane region" description="Helical" evidence="10">
    <location>
        <begin position="51"/>
        <end position="70"/>
    </location>
</feature>
<evidence type="ECO:0000256" key="5">
    <source>
        <dbReference type="ARBA" id="ARBA00022832"/>
    </source>
</evidence>
<dbReference type="GO" id="GO:0042761">
    <property type="term" value="P:very long-chain fatty acid biosynthetic process"/>
    <property type="evidence" value="ECO:0007669"/>
    <property type="project" value="TreeGrafter"/>
</dbReference>
<feature type="transmembrane region" description="Helical" evidence="10">
    <location>
        <begin position="256"/>
        <end position="281"/>
    </location>
</feature>
<name>A0A7R9UBB9_9STRA</name>
<evidence type="ECO:0000256" key="2">
    <source>
        <dbReference type="ARBA" id="ARBA00022516"/>
    </source>
</evidence>
<evidence type="ECO:0000256" key="10">
    <source>
        <dbReference type="RuleBase" id="RU361115"/>
    </source>
</evidence>
<gene>
    <name evidence="11" type="ORF">PPYR1160_LOCUS9528</name>
</gene>
<feature type="transmembrane region" description="Helical" evidence="10">
    <location>
        <begin position="231"/>
        <end position="250"/>
    </location>
</feature>
<evidence type="ECO:0000256" key="6">
    <source>
        <dbReference type="ARBA" id="ARBA00022989"/>
    </source>
</evidence>
<dbReference type="GO" id="GO:0009922">
    <property type="term" value="F:fatty acid elongase activity"/>
    <property type="evidence" value="ECO:0007669"/>
    <property type="project" value="InterPro"/>
</dbReference>
<evidence type="ECO:0000313" key="11">
    <source>
        <dbReference type="EMBL" id="CAD8260026.1"/>
    </source>
</evidence>
<evidence type="ECO:0000256" key="4">
    <source>
        <dbReference type="ARBA" id="ARBA00022692"/>
    </source>
</evidence>
<keyword evidence="8 10" id="KW-0472">Membrane</keyword>
<keyword evidence="4 10" id="KW-0812">Transmembrane</keyword>
<organism evidence="11">
    <name type="scientific">Pinguiococcus pyrenoidosus</name>
    <dbReference type="NCBI Taxonomy" id="172671"/>
    <lineage>
        <taxon>Eukaryota</taxon>
        <taxon>Sar</taxon>
        <taxon>Stramenopiles</taxon>
        <taxon>Ochrophyta</taxon>
        <taxon>Pinguiophyceae</taxon>
        <taxon>Pinguiochrysidales</taxon>
        <taxon>Pinguiochrysidaceae</taxon>
        <taxon>Pinguiococcus</taxon>
    </lineage>
</organism>
<comment type="catalytic activity">
    <reaction evidence="10">
        <text>an acyl-CoA + malonyl-CoA + H(+) = a 3-oxoacyl-CoA + CO2 + CoA</text>
        <dbReference type="Rhea" id="RHEA:50252"/>
        <dbReference type="ChEBI" id="CHEBI:15378"/>
        <dbReference type="ChEBI" id="CHEBI:16526"/>
        <dbReference type="ChEBI" id="CHEBI:57287"/>
        <dbReference type="ChEBI" id="CHEBI:57384"/>
        <dbReference type="ChEBI" id="CHEBI:58342"/>
        <dbReference type="ChEBI" id="CHEBI:90726"/>
    </reaction>
    <physiologicalReaction direction="left-to-right" evidence="10">
        <dbReference type="Rhea" id="RHEA:50253"/>
    </physiologicalReaction>
</comment>
<keyword evidence="6 10" id="KW-1133">Transmembrane helix</keyword>
<dbReference type="PROSITE" id="PS51257">
    <property type="entry name" value="PROKAR_LIPOPROTEIN"/>
    <property type="match status" value="1"/>
</dbReference>
<keyword evidence="7 10" id="KW-0443">Lipid metabolism</keyword>
<dbReference type="PANTHER" id="PTHR11157:SF126">
    <property type="entry name" value="ELONGATION OF VERY LONG CHAIN FATTY ACIDS PROTEIN"/>
    <property type="match status" value="1"/>
</dbReference>
<dbReference type="GO" id="GO:0019367">
    <property type="term" value="P:fatty acid elongation, saturated fatty acid"/>
    <property type="evidence" value="ECO:0007669"/>
    <property type="project" value="TreeGrafter"/>
</dbReference>
<dbReference type="GO" id="GO:0034625">
    <property type="term" value="P:fatty acid elongation, monounsaturated fatty acid"/>
    <property type="evidence" value="ECO:0007669"/>
    <property type="project" value="TreeGrafter"/>
</dbReference>
<comment type="subcellular location">
    <subcellularLocation>
        <location evidence="1">Membrane</location>
        <topology evidence="1">Multi-pass membrane protein</topology>
    </subcellularLocation>
</comment>
<keyword evidence="2 10" id="KW-0444">Lipid biosynthesis</keyword>
<dbReference type="GO" id="GO:0030148">
    <property type="term" value="P:sphingolipid biosynthetic process"/>
    <property type="evidence" value="ECO:0007669"/>
    <property type="project" value="TreeGrafter"/>
</dbReference>
<feature type="transmembrane region" description="Helical" evidence="10">
    <location>
        <begin position="193"/>
        <end position="211"/>
    </location>
</feature>
<dbReference type="PANTHER" id="PTHR11157">
    <property type="entry name" value="FATTY ACID ACYL TRANSFERASE-RELATED"/>
    <property type="match status" value="1"/>
</dbReference>
<dbReference type="EMBL" id="HBEA01012511">
    <property type="protein sequence ID" value="CAD8260026.1"/>
    <property type="molecule type" value="Transcribed_RNA"/>
</dbReference>
<evidence type="ECO:0000256" key="1">
    <source>
        <dbReference type="ARBA" id="ARBA00004141"/>
    </source>
</evidence>
<keyword evidence="3 10" id="KW-0808">Transferase</keyword>
<evidence type="ECO:0000256" key="8">
    <source>
        <dbReference type="ARBA" id="ARBA00023136"/>
    </source>
</evidence>
<dbReference type="InterPro" id="IPR002076">
    <property type="entry name" value="ELO_fam"/>
</dbReference>
<accession>A0A7R9UBB9</accession>
<dbReference type="AlphaFoldDB" id="A0A7R9UBB9"/>
<dbReference type="PROSITE" id="PS01188">
    <property type="entry name" value="ELO"/>
    <property type="match status" value="1"/>
</dbReference>
<sequence length="289" mass="32485">MCKTAEAQVVPASSSPAVLRWGLVALLGAACVLWWQGIVESGGPGRPHEHHVPTMGVLAYLIVCLVALNAGEERVKQLWKGLGLDPKATLKETMIVYNVGQVLVNAWMVYAVLQPLATGALPVLDTFVPLQNSQAASYALWIHYCDKYLEFLDTLFMLLRGNFKQVTFLHVYHHGTIAFAWHVATYLAWRGDAYFGVLLNSAIHVMMYSYYTLTLMGISCPWKKYLTKMQLAQFVTVILYTLTVIVTRTINGTHDFWFYLAAGVQIFEMSSLYFLFSAFYAKAYKKKTA</sequence>
<reference evidence="11" key="1">
    <citation type="submission" date="2021-01" db="EMBL/GenBank/DDBJ databases">
        <authorList>
            <person name="Corre E."/>
            <person name="Pelletier E."/>
            <person name="Niang G."/>
            <person name="Scheremetjew M."/>
            <person name="Finn R."/>
            <person name="Kale V."/>
            <person name="Holt S."/>
            <person name="Cochrane G."/>
            <person name="Meng A."/>
            <person name="Brown T."/>
            <person name="Cohen L."/>
        </authorList>
    </citation>
    <scope>NUCLEOTIDE SEQUENCE</scope>
    <source>
        <strain evidence="11">CCMP2078</strain>
    </source>
</reference>
<keyword evidence="5 10" id="KW-0276">Fatty acid metabolism</keyword>
<dbReference type="GO" id="GO:0005789">
    <property type="term" value="C:endoplasmic reticulum membrane"/>
    <property type="evidence" value="ECO:0007669"/>
    <property type="project" value="TreeGrafter"/>
</dbReference>
<dbReference type="EC" id="2.3.1.-" evidence="10"/>
<feature type="transmembrane region" description="Helical" evidence="10">
    <location>
        <begin position="166"/>
        <end position="187"/>
    </location>
</feature>
<feature type="transmembrane region" description="Helical" evidence="10">
    <location>
        <begin position="21"/>
        <end position="39"/>
    </location>
</feature>
<proteinExistence type="inferred from homology"/>
<dbReference type="GO" id="GO:0034626">
    <property type="term" value="P:fatty acid elongation, polyunsaturated fatty acid"/>
    <property type="evidence" value="ECO:0007669"/>
    <property type="project" value="TreeGrafter"/>
</dbReference>
<comment type="similarity">
    <text evidence="10">Belongs to the ELO family.</text>
</comment>
<evidence type="ECO:0000256" key="7">
    <source>
        <dbReference type="ARBA" id="ARBA00023098"/>
    </source>
</evidence>
<dbReference type="InterPro" id="IPR030457">
    <property type="entry name" value="ELO_CS"/>
</dbReference>
<evidence type="ECO:0000256" key="3">
    <source>
        <dbReference type="ARBA" id="ARBA00022679"/>
    </source>
</evidence>
<keyword evidence="9 10" id="KW-0275">Fatty acid biosynthesis</keyword>
<protein>
    <recommendedName>
        <fullName evidence="10">Elongation of fatty acids protein</fullName>
        <ecNumber evidence="10">2.3.1.-</ecNumber>
    </recommendedName>
</protein>